<feature type="region of interest" description="Disordered" evidence="1">
    <location>
        <begin position="131"/>
        <end position="159"/>
    </location>
</feature>
<dbReference type="Proteomes" id="UP001303160">
    <property type="component" value="Unassembled WGS sequence"/>
</dbReference>
<reference evidence="2" key="2">
    <citation type="submission" date="2023-05" db="EMBL/GenBank/DDBJ databases">
        <authorList>
            <consortium name="Lawrence Berkeley National Laboratory"/>
            <person name="Steindorff A."/>
            <person name="Hensen N."/>
            <person name="Bonometti L."/>
            <person name="Westerberg I."/>
            <person name="Brannstrom I.O."/>
            <person name="Guillou S."/>
            <person name="Cros-Aarteil S."/>
            <person name="Calhoun S."/>
            <person name="Haridas S."/>
            <person name="Kuo A."/>
            <person name="Mondo S."/>
            <person name="Pangilinan J."/>
            <person name="Riley R."/>
            <person name="Labutti K."/>
            <person name="Andreopoulos B."/>
            <person name="Lipzen A."/>
            <person name="Chen C."/>
            <person name="Yanf M."/>
            <person name="Daum C."/>
            <person name="Ng V."/>
            <person name="Clum A."/>
            <person name="Ohm R."/>
            <person name="Martin F."/>
            <person name="Silar P."/>
            <person name="Natvig D."/>
            <person name="Lalanne C."/>
            <person name="Gautier V."/>
            <person name="Ament-Velasquez S.L."/>
            <person name="Kruys A."/>
            <person name="Hutchinson M.I."/>
            <person name="Powell A.J."/>
            <person name="Barry K."/>
            <person name="Miller A.N."/>
            <person name="Grigoriev I.V."/>
            <person name="Debuchy R."/>
            <person name="Gladieux P."/>
            <person name="Thoren M.H."/>
            <person name="Johannesson H."/>
        </authorList>
    </citation>
    <scope>NUCLEOTIDE SEQUENCE</scope>
    <source>
        <strain evidence="2">CBS 315.58</strain>
    </source>
</reference>
<feature type="region of interest" description="Disordered" evidence="1">
    <location>
        <begin position="1"/>
        <end position="65"/>
    </location>
</feature>
<evidence type="ECO:0000313" key="3">
    <source>
        <dbReference type="Proteomes" id="UP001303160"/>
    </source>
</evidence>
<sequence>MSLPFGLASSRWASAPASSRWATQSPSSAAADPVSRPCPGDNQIPAARCPSSPRGTRPSILDGTKPIVKMENPFPEGASGLSASRWASSAPEVCSNLSNLTIAAEPTYRIENPLKTGALGYRASRWAPPQTATTTFASTSSENKNKAGSERAMPPTGEQSHSFFETPLPFASTVRNSIPHAQPPASQMLNPLSIGHTESTQMRNPLMGSGLNTSIWAQRT</sequence>
<accession>A0AAN7AR16</accession>
<organism evidence="2 3">
    <name type="scientific">Triangularia verruculosa</name>
    <dbReference type="NCBI Taxonomy" id="2587418"/>
    <lineage>
        <taxon>Eukaryota</taxon>
        <taxon>Fungi</taxon>
        <taxon>Dikarya</taxon>
        <taxon>Ascomycota</taxon>
        <taxon>Pezizomycotina</taxon>
        <taxon>Sordariomycetes</taxon>
        <taxon>Sordariomycetidae</taxon>
        <taxon>Sordariales</taxon>
        <taxon>Podosporaceae</taxon>
        <taxon>Triangularia</taxon>
    </lineage>
</organism>
<protein>
    <submittedName>
        <fullName evidence="2">Uncharacterized protein</fullName>
    </submittedName>
</protein>
<feature type="compositionally biased region" description="Low complexity" evidence="1">
    <location>
        <begin position="8"/>
        <end position="22"/>
    </location>
</feature>
<proteinExistence type="predicted"/>
<gene>
    <name evidence="2" type="ORF">QBC40DRAFT_302050</name>
</gene>
<comment type="caution">
    <text evidence="2">The sequence shown here is derived from an EMBL/GenBank/DDBJ whole genome shotgun (WGS) entry which is preliminary data.</text>
</comment>
<reference evidence="2" key="1">
    <citation type="journal article" date="2023" name="Mol. Phylogenet. Evol.">
        <title>Genome-scale phylogeny and comparative genomics of the fungal order Sordariales.</title>
        <authorList>
            <person name="Hensen N."/>
            <person name="Bonometti L."/>
            <person name="Westerberg I."/>
            <person name="Brannstrom I.O."/>
            <person name="Guillou S."/>
            <person name="Cros-Aarteil S."/>
            <person name="Calhoun S."/>
            <person name="Haridas S."/>
            <person name="Kuo A."/>
            <person name="Mondo S."/>
            <person name="Pangilinan J."/>
            <person name="Riley R."/>
            <person name="LaButti K."/>
            <person name="Andreopoulos B."/>
            <person name="Lipzen A."/>
            <person name="Chen C."/>
            <person name="Yan M."/>
            <person name="Daum C."/>
            <person name="Ng V."/>
            <person name="Clum A."/>
            <person name="Steindorff A."/>
            <person name="Ohm R.A."/>
            <person name="Martin F."/>
            <person name="Silar P."/>
            <person name="Natvig D.O."/>
            <person name="Lalanne C."/>
            <person name="Gautier V."/>
            <person name="Ament-Velasquez S.L."/>
            <person name="Kruys A."/>
            <person name="Hutchinson M.I."/>
            <person name="Powell A.J."/>
            <person name="Barry K."/>
            <person name="Miller A.N."/>
            <person name="Grigoriev I.V."/>
            <person name="Debuchy R."/>
            <person name="Gladieux P."/>
            <person name="Hiltunen Thoren M."/>
            <person name="Johannesson H."/>
        </authorList>
    </citation>
    <scope>NUCLEOTIDE SEQUENCE</scope>
    <source>
        <strain evidence="2">CBS 315.58</strain>
    </source>
</reference>
<dbReference type="EMBL" id="MU864057">
    <property type="protein sequence ID" value="KAK4194500.1"/>
    <property type="molecule type" value="Genomic_DNA"/>
</dbReference>
<evidence type="ECO:0000256" key="1">
    <source>
        <dbReference type="SAM" id="MobiDB-lite"/>
    </source>
</evidence>
<name>A0AAN7AR16_9PEZI</name>
<evidence type="ECO:0000313" key="2">
    <source>
        <dbReference type="EMBL" id="KAK4194500.1"/>
    </source>
</evidence>
<feature type="compositionally biased region" description="Low complexity" evidence="1">
    <location>
        <begin position="131"/>
        <end position="141"/>
    </location>
</feature>
<dbReference type="AlphaFoldDB" id="A0AAN7AR16"/>
<keyword evidence="3" id="KW-1185">Reference proteome</keyword>